<evidence type="ECO:0000313" key="2">
    <source>
        <dbReference type="EMBL" id="PZR13310.1"/>
    </source>
</evidence>
<reference evidence="2 3" key="1">
    <citation type="submission" date="2017-08" db="EMBL/GenBank/DDBJ databases">
        <title>Infants hospitalized years apart are colonized by the same room-sourced microbial strains.</title>
        <authorList>
            <person name="Brooks B."/>
            <person name="Olm M.R."/>
            <person name="Firek B.A."/>
            <person name="Baker R."/>
            <person name="Thomas B.C."/>
            <person name="Morowitz M.J."/>
            <person name="Banfield J.F."/>
        </authorList>
    </citation>
    <scope>NUCLEOTIDE SEQUENCE [LARGE SCALE GENOMIC DNA]</scope>
    <source>
        <strain evidence="2">S2_003_000_R2_14</strain>
    </source>
</reference>
<protein>
    <submittedName>
        <fullName evidence="2">Uncharacterized protein</fullName>
    </submittedName>
</protein>
<sequence>MRYVLLLTVFSVSAFADDVLVRAEAAKVTARKRGPIPVPDEASNERCFVPKFLEGAKCAEGFKLCRDGEGVGSCDGYGRMTVTLRPEFDGEPEPTGFGVNGARPGLPYSHEEGPSSEVEASMECSSMGAGYGVISRVGETPEEAAARREAAHRQFVDSEQKRIARCEAEVKKRVARERKWQRCELLTVDACRGEAFLQCTGNTKERGLLRASWTRPKDRPASETLKVQVLRR</sequence>
<evidence type="ECO:0000313" key="3">
    <source>
        <dbReference type="Proteomes" id="UP000249061"/>
    </source>
</evidence>
<gene>
    <name evidence="2" type="ORF">DI536_13575</name>
</gene>
<accession>A0A2W5TCQ6</accession>
<name>A0A2W5TCQ6_9BACT</name>
<comment type="caution">
    <text evidence="2">The sequence shown here is derived from an EMBL/GenBank/DDBJ whole genome shotgun (WGS) entry which is preliminary data.</text>
</comment>
<keyword evidence="1" id="KW-0732">Signal</keyword>
<evidence type="ECO:0000256" key="1">
    <source>
        <dbReference type="SAM" id="SignalP"/>
    </source>
</evidence>
<proteinExistence type="predicted"/>
<feature type="signal peptide" evidence="1">
    <location>
        <begin position="1"/>
        <end position="16"/>
    </location>
</feature>
<dbReference type="AlphaFoldDB" id="A0A2W5TCQ6"/>
<dbReference type="Proteomes" id="UP000249061">
    <property type="component" value="Unassembled WGS sequence"/>
</dbReference>
<feature type="chain" id="PRO_5016169977" evidence="1">
    <location>
        <begin position="17"/>
        <end position="232"/>
    </location>
</feature>
<dbReference type="EMBL" id="QFQP01000010">
    <property type="protein sequence ID" value="PZR13310.1"/>
    <property type="molecule type" value="Genomic_DNA"/>
</dbReference>
<organism evidence="2 3">
    <name type="scientific">Archangium gephyra</name>
    <dbReference type="NCBI Taxonomy" id="48"/>
    <lineage>
        <taxon>Bacteria</taxon>
        <taxon>Pseudomonadati</taxon>
        <taxon>Myxococcota</taxon>
        <taxon>Myxococcia</taxon>
        <taxon>Myxococcales</taxon>
        <taxon>Cystobacterineae</taxon>
        <taxon>Archangiaceae</taxon>
        <taxon>Archangium</taxon>
    </lineage>
</organism>